<evidence type="ECO:0000313" key="6">
    <source>
        <dbReference type="EMBL" id="KAK9716812.1"/>
    </source>
</evidence>
<dbReference type="InterPro" id="IPR001683">
    <property type="entry name" value="PX_dom"/>
</dbReference>
<feature type="domain" description="RGS" evidence="3">
    <location>
        <begin position="323"/>
        <end position="455"/>
    </location>
</feature>
<comment type="similarity">
    <text evidence="1">Belongs to the sorting nexin family.</text>
</comment>
<dbReference type="Pfam" id="PF00787">
    <property type="entry name" value="PX"/>
    <property type="match status" value="1"/>
</dbReference>
<dbReference type="Pfam" id="PF00615">
    <property type="entry name" value="RGS"/>
    <property type="match status" value="1"/>
</dbReference>
<dbReference type="GO" id="GO:0035091">
    <property type="term" value="F:phosphatidylinositol binding"/>
    <property type="evidence" value="ECO:0007669"/>
    <property type="project" value="InterPro"/>
</dbReference>
<dbReference type="SMART" id="SM00312">
    <property type="entry name" value="PX"/>
    <property type="match status" value="1"/>
</dbReference>
<dbReference type="PANTHER" id="PTHR22775:SF44">
    <property type="entry name" value="SORTING NEXIN-14"/>
    <property type="match status" value="1"/>
</dbReference>
<evidence type="ECO:0000313" key="7">
    <source>
        <dbReference type="Proteomes" id="UP001458880"/>
    </source>
</evidence>
<dbReference type="Proteomes" id="UP001458880">
    <property type="component" value="Unassembled WGS sequence"/>
</dbReference>
<evidence type="ECO:0000259" key="3">
    <source>
        <dbReference type="PROSITE" id="PS50132"/>
    </source>
</evidence>
<feature type="transmembrane region" description="Helical" evidence="2">
    <location>
        <begin position="21"/>
        <end position="38"/>
    </location>
</feature>
<name>A0AAW1KBC0_POPJA</name>
<evidence type="ECO:0000256" key="2">
    <source>
        <dbReference type="SAM" id="Phobius"/>
    </source>
</evidence>
<dbReference type="Pfam" id="PF02194">
    <property type="entry name" value="PXA"/>
    <property type="match status" value="1"/>
</dbReference>
<protein>
    <submittedName>
        <fullName evidence="6">PX domain</fullName>
    </submittedName>
</protein>
<evidence type="ECO:0000259" key="4">
    <source>
        <dbReference type="PROSITE" id="PS50195"/>
    </source>
</evidence>
<dbReference type="PROSITE" id="PS51207">
    <property type="entry name" value="PXA"/>
    <property type="match status" value="1"/>
</dbReference>
<feature type="domain" description="PX" evidence="4">
    <location>
        <begin position="536"/>
        <end position="652"/>
    </location>
</feature>
<dbReference type="AlphaFoldDB" id="A0AAW1KBC0"/>
<reference evidence="6 7" key="2">
    <citation type="journal article" date="2024" name="BMC Genomics">
        <title>De novo assembly and annotation of Popillia japonica's genome with initial clues to its potential as an invasive pest.</title>
        <authorList>
            <person name="Cucini C."/>
            <person name="Boschi S."/>
            <person name="Funari R."/>
            <person name="Cardaioli E."/>
            <person name="Iannotti N."/>
            <person name="Marturano G."/>
            <person name="Paoli F."/>
            <person name="Bruttini M."/>
            <person name="Carapelli A."/>
            <person name="Frati F."/>
            <person name="Nardi F."/>
        </authorList>
    </citation>
    <scope>NUCLEOTIDE SEQUENCE [LARGE SCALE GENOMIC DNA]</scope>
    <source>
        <strain evidence="6">DMR45628</strain>
    </source>
</reference>
<dbReference type="InterPro" id="IPR036871">
    <property type="entry name" value="PX_dom_sf"/>
</dbReference>
<keyword evidence="7" id="KW-1185">Reference proteome</keyword>
<dbReference type="InterPro" id="IPR003114">
    <property type="entry name" value="Phox_assoc"/>
</dbReference>
<dbReference type="InterPro" id="IPR036305">
    <property type="entry name" value="RGS_sf"/>
</dbReference>
<proteinExistence type="inferred from homology"/>
<dbReference type="SUPFAM" id="SSF48097">
    <property type="entry name" value="Regulator of G-protein signaling, RGS"/>
    <property type="match status" value="1"/>
</dbReference>
<dbReference type="PROSITE" id="PS50132">
    <property type="entry name" value="RGS"/>
    <property type="match status" value="1"/>
</dbReference>
<evidence type="ECO:0000256" key="1">
    <source>
        <dbReference type="ARBA" id="ARBA00010883"/>
    </source>
</evidence>
<keyword evidence="2" id="KW-0472">Membrane</keyword>
<dbReference type="SMART" id="SM00313">
    <property type="entry name" value="PXA"/>
    <property type="match status" value="1"/>
</dbReference>
<dbReference type="Gene3D" id="1.10.167.10">
    <property type="entry name" value="Regulator of G-protein Signalling 4, domain 2"/>
    <property type="match status" value="1"/>
</dbReference>
<dbReference type="SMART" id="SM00315">
    <property type="entry name" value="RGS"/>
    <property type="match status" value="1"/>
</dbReference>
<accession>A0AAW1KBC0</accession>
<gene>
    <name evidence="6" type="ORF">QE152_g24522</name>
</gene>
<organism evidence="6 7">
    <name type="scientific">Popillia japonica</name>
    <name type="common">Japanese beetle</name>
    <dbReference type="NCBI Taxonomy" id="7064"/>
    <lineage>
        <taxon>Eukaryota</taxon>
        <taxon>Metazoa</taxon>
        <taxon>Ecdysozoa</taxon>
        <taxon>Arthropoda</taxon>
        <taxon>Hexapoda</taxon>
        <taxon>Insecta</taxon>
        <taxon>Pterygota</taxon>
        <taxon>Neoptera</taxon>
        <taxon>Endopterygota</taxon>
        <taxon>Coleoptera</taxon>
        <taxon>Polyphaga</taxon>
        <taxon>Scarabaeiformia</taxon>
        <taxon>Scarabaeidae</taxon>
        <taxon>Rutelinae</taxon>
        <taxon>Popillia</taxon>
    </lineage>
</organism>
<feature type="domain" description="PXA" evidence="5">
    <location>
        <begin position="117"/>
        <end position="290"/>
    </location>
</feature>
<dbReference type="SUPFAM" id="SSF64268">
    <property type="entry name" value="PX domain"/>
    <property type="match status" value="1"/>
</dbReference>
<reference evidence="6" key="1">
    <citation type="submission" date="2023-05" db="EMBL/GenBank/DDBJ databases">
        <authorList>
            <person name="Nardi F."/>
            <person name="Carapelli A."/>
            <person name="Cucini C."/>
        </authorList>
    </citation>
    <scope>NUCLEOTIDE SEQUENCE</scope>
    <source>
        <strain evidence="6">DMR45628</strain>
        <tissue evidence="6">Testes</tissue>
    </source>
</reference>
<evidence type="ECO:0000259" key="5">
    <source>
        <dbReference type="PROSITE" id="PS51207"/>
    </source>
</evidence>
<dbReference type="InterPro" id="IPR013937">
    <property type="entry name" value="Sorting_nexin_C"/>
</dbReference>
<keyword evidence="2" id="KW-0812">Transmembrane</keyword>
<keyword evidence="2" id="KW-1133">Transmembrane helix</keyword>
<comment type="caution">
    <text evidence="6">The sequence shown here is derived from an EMBL/GenBank/DDBJ whole genome shotgun (WGS) entry which is preliminary data.</text>
</comment>
<dbReference type="Gene3D" id="3.30.1520.10">
    <property type="entry name" value="Phox-like domain"/>
    <property type="match status" value="1"/>
</dbReference>
<dbReference type="GO" id="GO:0005770">
    <property type="term" value="C:late endosome"/>
    <property type="evidence" value="ECO:0007669"/>
    <property type="project" value="TreeGrafter"/>
</dbReference>
<dbReference type="InterPro" id="IPR044926">
    <property type="entry name" value="RGS_subdomain_2"/>
</dbReference>
<dbReference type="EMBL" id="JASPKY010000252">
    <property type="protein sequence ID" value="KAK9716813.1"/>
    <property type="molecule type" value="Genomic_DNA"/>
</dbReference>
<sequence>MVYKELLNIICLLKDDTVTRTLALIVVLLCSSVALFLSPLAGSIIFSNYILGFIVCWCLIKYQKNASFCLHRLVSFYRVRLSSNKHITSTCGICNESFCDRHKLTKKTLPWKKIHLSKRLNYAVEHFYNRLIDTFVISWYSTFTTDTMFLNELRFSLQYATATAANKFLEIDIGSLIANKMVPCAIKHIDDYLCIQQIAKLKNVNVNKIAVDYLGNRLHVATTNREDELNYLRQLTSCLMPKLLPEEYLNCSNYTTLLREIFAGWVLLPVMDVLADPNIINLFVVLSTNKQKSHAPIVVAHEKVEMFSSFIKKNVEFSALASDLKAVLKCQNLLYHFMQFLKKEGCVHILQFCLDVEQFNVKLILPDLSKRQLENLHTEALNLYKIYISPKSPDFIGCTDDIVTDLYRLLDEGVYNVAKLRTSEPLYKAYDHAFGVLENNHLPEFYHSNEFYAYLCGSKVTAAYKKSSLNKSRKYYENAGQGTVAKISSGLGKIKGALQAKQPVEGYAPESQVYENDATHYIDDVMPHIIGFRDLTTWRVSIRNFDTVYIPNNRLHNYYINIERIDTLPENELRRWNVQRRDNDFYTLKAKLIEFHGESQIPDLPPKRVLWAADPDARKLKYEEFLRQLLQKPLLRSSDLLYTFLTTEQNFTETINSSVTGVDLENIYQSVAYKLRKEKGQHLDAFMNTFLTSTGKVKQNKVEWAEIGDELDNLMNLAAVETCAPKTFHNKIFGNNFDVTHRRVDESASSTFNPSGVAESIFYLLKHTFKVTYSILKLYTAICNVAQHAFESLCKMFIEKKIKSALSQNNLAILIEQLEDIIFEKHIPPTQQMLEERKRNAFISLQNILPQWLVIPLGMDFKNGMKNLLEILQNPLYNKQLAYSLLDIVISEFYPDLDMC</sequence>
<dbReference type="PROSITE" id="PS50195">
    <property type="entry name" value="PX"/>
    <property type="match status" value="1"/>
</dbReference>
<dbReference type="InterPro" id="IPR016137">
    <property type="entry name" value="RGS"/>
</dbReference>
<dbReference type="PANTHER" id="PTHR22775">
    <property type="entry name" value="SORTING NEXIN"/>
    <property type="match status" value="1"/>
</dbReference>
<dbReference type="EMBL" id="JASPKY010000252">
    <property type="protein sequence ID" value="KAK9716812.1"/>
    <property type="molecule type" value="Genomic_DNA"/>
</dbReference>
<dbReference type="GO" id="GO:0097352">
    <property type="term" value="P:autophagosome maturation"/>
    <property type="evidence" value="ECO:0007669"/>
    <property type="project" value="TreeGrafter"/>
</dbReference>
<dbReference type="Pfam" id="PF08628">
    <property type="entry name" value="Nexin_C"/>
    <property type="match status" value="1"/>
</dbReference>